<dbReference type="Proteomes" id="UP000695022">
    <property type="component" value="Unplaced"/>
</dbReference>
<feature type="compositionally biased region" description="Low complexity" evidence="14">
    <location>
        <begin position="1610"/>
        <end position="1619"/>
    </location>
</feature>
<feature type="compositionally biased region" description="Polar residues" evidence="14">
    <location>
        <begin position="1775"/>
        <end position="1792"/>
    </location>
</feature>
<accession>A0ABM1DND0</accession>
<feature type="compositionally biased region" description="Polar residues" evidence="14">
    <location>
        <begin position="1098"/>
        <end position="1108"/>
    </location>
</feature>
<evidence type="ECO:0000256" key="14">
    <source>
        <dbReference type="SAM" id="MobiDB-lite"/>
    </source>
</evidence>
<evidence type="ECO:0000259" key="16">
    <source>
        <dbReference type="PROSITE" id="PS50172"/>
    </source>
</evidence>
<proteinExistence type="predicted"/>
<dbReference type="Pfam" id="PF16770">
    <property type="entry name" value="RTT107_BRCT_5"/>
    <property type="match status" value="1"/>
</dbReference>
<feature type="compositionally biased region" description="Polar residues" evidence="14">
    <location>
        <begin position="429"/>
        <end position="439"/>
    </location>
</feature>
<evidence type="ECO:0000256" key="6">
    <source>
        <dbReference type="ARBA" id="ARBA00022553"/>
    </source>
</evidence>
<dbReference type="CDD" id="cd17744">
    <property type="entry name" value="BRCT_MDC1_rpt1"/>
    <property type="match status" value="1"/>
</dbReference>
<gene>
    <name evidence="18" type="primary">LOC106804689</name>
</gene>
<dbReference type="GeneID" id="106804689"/>
<dbReference type="PANTHER" id="PTHR23196">
    <property type="entry name" value="PAX TRANSCRIPTION ACTIVATION DOMAIN INTERACTING PROTEIN"/>
    <property type="match status" value="1"/>
</dbReference>
<feature type="compositionally biased region" description="Acidic residues" evidence="14">
    <location>
        <begin position="802"/>
        <end position="812"/>
    </location>
</feature>
<keyword evidence="6" id="KW-0597">Phosphoprotein</keyword>
<keyword evidence="13" id="KW-0131">Cell cycle</keyword>
<dbReference type="SUPFAM" id="SSF49879">
    <property type="entry name" value="SMAD/FHA domain"/>
    <property type="match status" value="1"/>
</dbReference>
<evidence type="ECO:0000256" key="8">
    <source>
        <dbReference type="ARBA" id="ARBA00022763"/>
    </source>
</evidence>
<feature type="compositionally biased region" description="Acidic residues" evidence="14">
    <location>
        <begin position="858"/>
        <end position="870"/>
    </location>
</feature>
<dbReference type="InterPro" id="IPR001357">
    <property type="entry name" value="BRCT_dom"/>
</dbReference>
<keyword evidence="12" id="KW-0539">Nucleus</keyword>
<evidence type="ECO:0000256" key="1">
    <source>
        <dbReference type="ARBA" id="ARBA00004123"/>
    </source>
</evidence>
<dbReference type="InterPro" id="IPR036420">
    <property type="entry name" value="BRCT_dom_sf"/>
</dbReference>
<feature type="region of interest" description="Disordered" evidence="14">
    <location>
        <begin position="299"/>
        <end position="476"/>
    </location>
</feature>
<feature type="compositionally biased region" description="Basic and acidic residues" evidence="14">
    <location>
        <begin position="1271"/>
        <end position="1281"/>
    </location>
</feature>
<dbReference type="PANTHER" id="PTHR23196:SF34">
    <property type="entry name" value="MEDIATOR OF DNA DAMAGE CHECKPOINT PROTEIN 1"/>
    <property type="match status" value="1"/>
</dbReference>
<dbReference type="RefSeq" id="XP_014661451.1">
    <property type="nucleotide sequence ID" value="XM_014805965.1"/>
</dbReference>
<keyword evidence="9" id="KW-0832">Ubl conjugation</keyword>
<evidence type="ECO:0000256" key="12">
    <source>
        <dbReference type="ARBA" id="ARBA00023242"/>
    </source>
</evidence>
<dbReference type="Pfam" id="PF00498">
    <property type="entry name" value="FHA"/>
    <property type="match status" value="1"/>
</dbReference>
<feature type="region of interest" description="Disordered" evidence="14">
    <location>
        <begin position="1840"/>
        <end position="2057"/>
    </location>
</feature>
<feature type="compositionally biased region" description="Basic and acidic residues" evidence="14">
    <location>
        <begin position="893"/>
        <end position="908"/>
    </location>
</feature>
<feature type="compositionally biased region" description="Basic and acidic residues" evidence="14">
    <location>
        <begin position="1737"/>
        <end position="1754"/>
    </location>
</feature>
<feature type="compositionally biased region" description="Low complexity" evidence="14">
    <location>
        <begin position="1670"/>
        <end position="1683"/>
    </location>
</feature>
<feature type="region of interest" description="Disordered" evidence="14">
    <location>
        <begin position="183"/>
        <end position="205"/>
    </location>
</feature>
<feature type="compositionally biased region" description="Polar residues" evidence="14">
    <location>
        <begin position="1983"/>
        <end position="1998"/>
    </location>
</feature>
<feature type="compositionally biased region" description="Basic and acidic residues" evidence="14">
    <location>
        <begin position="334"/>
        <end position="363"/>
    </location>
</feature>
<dbReference type="SUPFAM" id="SSF52113">
    <property type="entry name" value="BRCT domain"/>
    <property type="match status" value="1"/>
</dbReference>
<dbReference type="Gene3D" id="3.40.50.10190">
    <property type="entry name" value="BRCT domain"/>
    <property type="match status" value="2"/>
</dbReference>
<feature type="domain" description="BRCT" evidence="16">
    <location>
        <begin position="2062"/>
        <end position="2140"/>
    </location>
</feature>
<feature type="domain" description="FHA" evidence="15">
    <location>
        <begin position="59"/>
        <end position="109"/>
    </location>
</feature>
<evidence type="ECO:0000256" key="11">
    <source>
        <dbReference type="ARBA" id="ARBA00023204"/>
    </source>
</evidence>
<evidence type="ECO:0000256" key="2">
    <source>
        <dbReference type="ARBA" id="ARBA00004286"/>
    </source>
</evidence>
<keyword evidence="7" id="KW-0677">Repeat</keyword>
<feature type="compositionally biased region" description="Basic and acidic residues" evidence="14">
    <location>
        <begin position="1486"/>
        <end position="1495"/>
    </location>
</feature>
<evidence type="ECO:0000256" key="10">
    <source>
        <dbReference type="ARBA" id="ARBA00022990"/>
    </source>
</evidence>
<evidence type="ECO:0000313" key="17">
    <source>
        <dbReference type="Proteomes" id="UP000695022"/>
    </source>
</evidence>
<feature type="region of interest" description="Disordered" evidence="14">
    <location>
        <begin position="1020"/>
        <end position="1818"/>
    </location>
</feature>
<evidence type="ECO:0000256" key="7">
    <source>
        <dbReference type="ARBA" id="ARBA00022737"/>
    </source>
</evidence>
<comment type="subcellular location">
    <subcellularLocation>
        <location evidence="2">Chromosome</location>
    </subcellularLocation>
    <subcellularLocation>
        <location evidence="1">Nucleus</location>
    </subcellularLocation>
</comment>
<name>A0ABM1DND0_PRICU</name>
<feature type="compositionally biased region" description="Basic and acidic residues" evidence="14">
    <location>
        <begin position="827"/>
        <end position="857"/>
    </location>
</feature>
<feature type="region of interest" description="Disordered" evidence="14">
    <location>
        <begin position="139"/>
        <end position="165"/>
    </location>
</feature>
<feature type="compositionally biased region" description="Polar residues" evidence="14">
    <location>
        <begin position="1639"/>
        <end position="1650"/>
    </location>
</feature>
<dbReference type="Pfam" id="PF16589">
    <property type="entry name" value="BRCT_2"/>
    <property type="match status" value="1"/>
</dbReference>
<evidence type="ECO:0000256" key="9">
    <source>
        <dbReference type="ARBA" id="ARBA00022843"/>
    </source>
</evidence>
<keyword evidence="17" id="KW-1185">Reference proteome</keyword>
<feature type="compositionally biased region" description="Polar residues" evidence="14">
    <location>
        <begin position="1153"/>
        <end position="1171"/>
    </location>
</feature>
<feature type="compositionally biased region" description="Basic and acidic residues" evidence="14">
    <location>
        <begin position="1890"/>
        <end position="1903"/>
    </location>
</feature>
<reference evidence="18" key="1">
    <citation type="submission" date="2025-08" db="UniProtKB">
        <authorList>
            <consortium name="RefSeq"/>
        </authorList>
    </citation>
    <scope>IDENTIFICATION</scope>
</reference>
<dbReference type="InterPro" id="IPR008984">
    <property type="entry name" value="SMAD_FHA_dom_sf"/>
</dbReference>
<dbReference type="CDD" id="cd18441">
    <property type="entry name" value="BRCT_MDC1_rpt2"/>
    <property type="match status" value="1"/>
</dbReference>
<dbReference type="CDD" id="cd22665">
    <property type="entry name" value="FHA_MDC1"/>
    <property type="match status" value="1"/>
</dbReference>
<dbReference type="PROSITE" id="PS50172">
    <property type="entry name" value="BRCT"/>
    <property type="match status" value="1"/>
</dbReference>
<keyword evidence="8" id="KW-0227">DNA damage</keyword>
<evidence type="ECO:0000256" key="5">
    <source>
        <dbReference type="ARBA" id="ARBA00022499"/>
    </source>
</evidence>
<evidence type="ECO:0000256" key="13">
    <source>
        <dbReference type="ARBA" id="ARBA00023306"/>
    </source>
</evidence>
<evidence type="ECO:0000256" key="3">
    <source>
        <dbReference type="ARBA" id="ARBA00015014"/>
    </source>
</evidence>
<feature type="compositionally biased region" description="Basic and acidic residues" evidence="14">
    <location>
        <begin position="440"/>
        <end position="457"/>
    </location>
</feature>
<keyword evidence="4" id="KW-0158">Chromosome</keyword>
<organism evidence="17 18">
    <name type="scientific">Priapulus caudatus</name>
    <name type="common">Priapulid worm</name>
    <dbReference type="NCBI Taxonomy" id="37621"/>
    <lineage>
        <taxon>Eukaryota</taxon>
        <taxon>Metazoa</taxon>
        <taxon>Ecdysozoa</taxon>
        <taxon>Scalidophora</taxon>
        <taxon>Priapulida</taxon>
        <taxon>Priapulimorpha</taxon>
        <taxon>Priapulimorphida</taxon>
        <taxon>Priapulidae</taxon>
        <taxon>Priapulus</taxon>
    </lineage>
</organism>
<evidence type="ECO:0000259" key="15">
    <source>
        <dbReference type="PROSITE" id="PS50006"/>
    </source>
</evidence>
<dbReference type="InterPro" id="IPR000253">
    <property type="entry name" value="FHA_dom"/>
</dbReference>
<feature type="region of interest" description="Disordered" evidence="14">
    <location>
        <begin position="800"/>
        <end position="929"/>
    </location>
</feature>
<feature type="compositionally biased region" description="Acidic residues" evidence="14">
    <location>
        <begin position="882"/>
        <end position="892"/>
    </location>
</feature>
<feature type="compositionally biased region" description="Basic and acidic residues" evidence="14">
    <location>
        <begin position="1586"/>
        <end position="1603"/>
    </location>
</feature>
<evidence type="ECO:0000313" key="18">
    <source>
        <dbReference type="RefSeq" id="XP_014661451.1"/>
    </source>
</evidence>
<sequence length="2275" mass="244557">MMNADALDATQALALSDVDEVLDQDTPLESEKSQVGNLIVHKHKSGFEATVIPIYEGKNVIGRTAEKCDVHIPVKPLSKQHACIEIHGSSCVLYDMGSRNRTKRRDLSLEPWVRYELQHNDGLTFADVTSQFQLLSKERIPSGSESETDSESMFNMQPPGGTSVASKELQALDSQVYLQPTQAYASDGTGPISGSAGSSIEQRTSVDKDGATFVADTPYRQPGNVVVLSDSDPRSNLLAKQLHDVFEQPTQAFPSMVEDSDVEAEENDLSILDAPTKLCIGGDSETDHSLLFAAETQRPCAESANDDDNARVADSDEASNEEASPQLPTALRAESPREQVGKEASRFHGNRREDQQNSERTSEGNDDAENVAPTDHGDAIVPHAENIGTQLEEEGAESGGGEGTAERGEVAENEGGVDVDVTLVPGETDANTAAASTESVSRKQDQEEYKDGKRSADETITAEGNEGKPMDSMGEKGPGNDVAAVVQMQAARGERGEREIVGAHDVQTSESRADGGDTCRQQPQAGLVATSGVVTSADISVEMQHAPVSFPDTTGLEATCAENVGDGDAIPEADNPAHDFVIAETQDFGNGVLVVETQDFGNGDLVVETQDFGNGDLVVETQDFGNGDLVVETQDFGNGHVVVETQDFGNGDLVVETQMFKEDADNITKANATQEGSTVEATAEVEDKQSSIAETGATSADVVTETGAATDSIVVEKGAATAGTVVEKGAATAGTMVETGAATAGTVVETDAATAGTLVETDAATDSTVVETGAATAGTVVETGASTAGTMVETGAATADTMCDDSSDDDDVSMLPPLANIIGNRRGPVESARRDDVKQEAPRRQNEEKREGELPADREEEEEQEEEDEGHDLATQAYSTENDSDETDEERVADDSSLPKRQELDVTKETFAVPREPVSIETQAYGAATGDTETQAYGAATGDTETQAYGAATGDTETQAYGFDTEVVEDSCHDKSSSDETLVMLALPGLHTITRMRAAICPPGDATSRVGTFASREAIAANDGQTRQSDRAGVGEELRDDSGKKGEGRLLRHAAEEVSQEVAVRKSTRTRRETVAAKAWRASTPKPAGRGRRAAVPSLTSDVSNMEEQPNAGEELSREVGVVTETKDNREVVVLERADPKIEQKKEEHVEEPQQQTEVSDQPDRSSQGGTTDKWEEDGTHIASTRGREATESKAGDVAGKVREGEASESREHIPKRKTRGRKAAESQEEEGEKIDISSSSSQESLLHTVKAVKALHNQDETPARTRQGRKVSETRDEAPARRTRRSSVAENQEVVPAQRTRWSNVAESQEEVPARRTRRSNVAESQEEVPARMKRGRKTSESREEVPTKRVKGEKVTERQEEVPARDRRGRKAVANQEEGLPITVEESETAQGEEPIPAKRTRGRKVSESNEESSPSVTDMAGIQMEGSTRRKRGRKTADSQLEGPTRATRGRQASESLDEGSPICVKETHELAAQEESQVRTTRGREAQEESQVRTMRGSEATVKTPEVGSPKKATFEQASDSDDKPRPSRTRGGGKHTSAAVSLRARRGRRNSETPREHNTSEAREVNSLAVETSEAESQESGSERASRGRRTLESREAITGRPTSEAESQESSRASRGRRTLESREAIAGRPTSEAESQESGSSHASRGRRTLESREVIAGRPTSEAESQESSRASRGSRTLETREVIAGRPTSEAESQESGSARASRGRRTLESREAIAGRPTSEAESQESGSERASRGRRTLESREVIAGRPTSGGRNASVIKEEESQSSEARLSEATDSQASVLSRVTRGRKTTASQPDVPFGKPRGRKAASTLKAVQLGRIQAEASGAIEASVAQAGASHGDLEQPEGRGRKRTIAARVDDAATAGGAKRQRRLTDATQHPAQEEVEGKPGRETDPGTTTETLSSSRRNRSPARRGRAAAPSRADESTMLREGAIPAPSGGAATTRRASGKAENPAELEDAGSSSQESRKRGKPTKSQFESEQLQQQDSASRVEEEGERETEQSSHGSTTAGQEVKRSSRRSTRADRLSLDSPSARRGNASSPSLRRSTLHQEKPRVLFTGIVVARLEKVVKHLGGEVVDTINDCTHLVTDKVRRTSKFLCQAARGRPIVNRKWLENSNSAGMFLDHTPHLVKDSQAEKKFKFNLARTLSAAADRGLFTGYNIHVTPGVVPTPDQMGEIIECAGGIYLHDMPRTGHEKTLVVSCEDDRGHCETALNNDIPVVGAEFILSGILQYEVDITSFSLFNEASTREKLPRGRVSQARSKSRK</sequence>
<protein>
    <recommendedName>
        <fullName evidence="3">Mediator of DNA damage checkpoint protein 1</fullName>
    </recommendedName>
</protein>
<evidence type="ECO:0000256" key="4">
    <source>
        <dbReference type="ARBA" id="ARBA00022454"/>
    </source>
</evidence>
<feature type="compositionally biased region" description="Low complexity" evidence="14">
    <location>
        <begin position="1699"/>
        <end position="1710"/>
    </location>
</feature>
<feature type="compositionally biased region" description="Basic and acidic residues" evidence="14">
    <location>
        <begin position="1125"/>
        <end position="1152"/>
    </location>
</feature>
<feature type="compositionally biased region" description="Basic and acidic residues" evidence="14">
    <location>
        <begin position="1173"/>
        <end position="1213"/>
    </location>
</feature>
<feature type="compositionally biased region" description="Basic and acidic residues" evidence="14">
    <location>
        <begin position="1339"/>
        <end position="1368"/>
    </location>
</feature>
<keyword evidence="5" id="KW-1017">Isopeptide bond</keyword>
<keyword evidence="11" id="KW-0234">DNA repair</keyword>
<feature type="compositionally biased region" description="Basic residues" evidence="14">
    <location>
        <begin position="1915"/>
        <end position="1925"/>
    </location>
</feature>
<keyword evidence="10" id="KW-0007">Acetylation</keyword>
<feature type="compositionally biased region" description="Basic and acidic residues" evidence="14">
    <location>
        <begin position="1554"/>
        <end position="1569"/>
    </location>
</feature>
<dbReference type="InterPro" id="IPR051579">
    <property type="entry name" value="DDR_Transcriptional_Reg"/>
</dbReference>
<dbReference type="PROSITE" id="PS50006">
    <property type="entry name" value="FHA_DOMAIN"/>
    <property type="match status" value="1"/>
</dbReference>
<feature type="compositionally biased region" description="Basic and acidic residues" evidence="14">
    <location>
        <begin position="1028"/>
        <end position="1056"/>
    </location>
</feature>
<dbReference type="Gene3D" id="2.60.200.20">
    <property type="match status" value="1"/>
</dbReference>
<dbReference type="SMART" id="SM00292">
    <property type="entry name" value="BRCT"/>
    <property type="match status" value="2"/>
</dbReference>